<comment type="caution">
    <text evidence="2">The sequence shown here is derived from an EMBL/GenBank/DDBJ whole genome shotgun (WGS) entry which is preliminary data.</text>
</comment>
<evidence type="ECO:0000259" key="1">
    <source>
        <dbReference type="PROSITE" id="PS51263"/>
    </source>
</evidence>
<evidence type="ECO:0000313" key="2">
    <source>
        <dbReference type="EMBL" id="MFH4980196.1"/>
    </source>
</evidence>
<dbReference type="InterPro" id="IPR029006">
    <property type="entry name" value="ADF-H/Gelsolin-like_dom_sf"/>
</dbReference>
<dbReference type="SUPFAM" id="SSF55753">
    <property type="entry name" value="Actin depolymerizing proteins"/>
    <property type="match status" value="1"/>
</dbReference>
<feature type="domain" description="ADF-H" evidence="1">
    <location>
        <begin position="4"/>
        <end position="121"/>
    </location>
</feature>
<organism evidence="2 3">
    <name type="scientific">Gnathostoma spinigerum</name>
    <dbReference type="NCBI Taxonomy" id="75299"/>
    <lineage>
        <taxon>Eukaryota</taxon>
        <taxon>Metazoa</taxon>
        <taxon>Ecdysozoa</taxon>
        <taxon>Nematoda</taxon>
        <taxon>Chromadorea</taxon>
        <taxon>Rhabditida</taxon>
        <taxon>Spirurina</taxon>
        <taxon>Gnathostomatomorpha</taxon>
        <taxon>Gnathostomatoidea</taxon>
        <taxon>Gnathostomatidae</taxon>
        <taxon>Gnathostoma</taxon>
    </lineage>
</organism>
<dbReference type="Pfam" id="PF00241">
    <property type="entry name" value="Cofilin_ADF"/>
    <property type="match status" value="1"/>
</dbReference>
<gene>
    <name evidence="2" type="ORF">AB6A40_006905</name>
</gene>
<dbReference type="Proteomes" id="UP001608902">
    <property type="component" value="Unassembled WGS sequence"/>
</dbReference>
<dbReference type="EMBL" id="JBGFUD010005202">
    <property type="protein sequence ID" value="MFH4980196.1"/>
    <property type="molecule type" value="Genomic_DNA"/>
</dbReference>
<accession>A0ABD6EKB1</accession>
<evidence type="ECO:0000313" key="3">
    <source>
        <dbReference type="Proteomes" id="UP001608902"/>
    </source>
</evidence>
<dbReference type="PANTHER" id="PTHR10829:SF25">
    <property type="entry name" value="DREBRIN-LIKE PROTEIN"/>
    <property type="match status" value="1"/>
</dbReference>
<proteinExistence type="predicted"/>
<dbReference type="AlphaFoldDB" id="A0ABD6EKB1"/>
<dbReference type="PROSITE" id="PS51263">
    <property type="entry name" value="ADF_H"/>
    <property type="match status" value="1"/>
</dbReference>
<sequence length="121" mass="13146">MTLNLRKYGKDILSAYNEVINSKDGDHWLILEYEGTTNILKIGDSGDGGLSEFSTSFSAGKLQFGVIAVKTTSASQRKVALIQWQGDGVPASRLATTSSHANELKHFLRGVHVVWIPSPSL</sequence>
<dbReference type="InterPro" id="IPR002108">
    <property type="entry name" value="ADF-H"/>
</dbReference>
<name>A0ABD6EKB1_9BILA</name>
<protein>
    <recommendedName>
        <fullName evidence="1">ADF-H domain-containing protein</fullName>
    </recommendedName>
</protein>
<keyword evidence="3" id="KW-1185">Reference proteome</keyword>
<dbReference type="PANTHER" id="PTHR10829">
    <property type="entry name" value="CORTACTIN AND DREBRIN"/>
    <property type="match status" value="1"/>
</dbReference>
<dbReference type="Gene3D" id="3.40.20.10">
    <property type="entry name" value="Severin"/>
    <property type="match status" value="1"/>
</dbReference>
<reference evidence="2 3" key="1">
    <citation type="submission" date="2024-08" db="EMBL/GenBank/DDBJ databases">
        <title>Gnathostoma spinigerum genome.</title>
        <authorList>
            <person name="Gonzalez-Bertolin B."/>
            <person name="Monzon S."/>
            <person name="Zaballos A."/>
            <person name="Jimenez P."/>
            <person name="Dekumyoy P."/>
            <person name="Varona S."/>
            <person name="Cuesta I."/>
            <person name="Sumanam S."/>
            <person name="Adisakwattana P."/>
            <person name="Gasser R.B."/>
            <person name="Hernandez-Gonzalez A."/>
            <person name="Young N.D."/>
            <person name="Perteguer M.J."/>
        </authorList>
    </citation>
    <scope>NUCLEOTIDE SEQUENCE [LARGE SCALE GENOMIC DNA]</scope>
    <source>
        <strain evidence="2">AL3</strain>
        <tissue evidence="2">Liver</tissue>
    </source>
</reference>